<proteinExistence type="predicted"/>
<sequence>MVKDITLPCKLFVVTSARVRAGQPPLVIEATAMNGRFFVTSKRKTLYSPEDCFLTAKDAEAKVNDLVKRIKDDAEHQLADLKRRLRKARDAASAMAG</sequence>
<reference evidence="2 3" key="1">
    <citation type="submission" date="2020-08" db="EMBL/GenBank/DDBJ databases">
        <title>Functional genomics of gut bacteria from endangered species of beetles.</title>
        <authorList>
            <person name="Carlos-Shanley C."/>
        </authorList>
    </citation>
    <scope>NUCLEOTIDE SEQUENCE [LARGE SCALE GENOMIC DNA]</scope>
    <source>
        <strain evidence="2 3">S00179</strain>
    </source>
</reference>
<organism evidence="2 3">
    <name type="scientific">Pseudomonas nitroreducens</name>
    <dbReference type="NCBI Taxonomy" id="46680"/>
    <lineage>
        <taxon>Bacteria</taxon>
        <taxon>Pseudomonadati</taxon>
        <taxon>Pseudomonadota</taxon>
        <taxon>Gammaproteobacteria</taxon>
        <taxon>Pseudomonadales</taxon>
        <taxon>Pseudomonadaceae</taxon>
        <taxon>Pseudomonas</taxon>
    </lineage>
</organism>
<gene>
    <name evidence="2" type="ORF">HNP46_000303</name>
</gene>
<dbReference type="RefSeq" id="WP_184585753.1">
    <property type="nucleotide sequence ID" value="NZ_JACHLI010000001.1"/>
</dbReference>
<dbReference type="EMBL" id="JACHLI010000001">
    <property type="protein sequence ID" value="MBB4861492.1"/>
    <property type="molecule type" value="Genomic_DNA"/>
</dbReference>
<accession>A0A7W7KES0</accession>
<dbReference type="AlphaFoldDB" id="A0A7W7KES0"/>
<evidence type="ECO:0000313" key="2">
    <source>
        <dbReference type="EMBL" id="MBB4861492.1"/>
    </source>
</evidence>
<dbReference type="Proteomes" id="UP000566995">
    <property type="component" value="Unassembled WGS sequence"/>
</dbReference>
<name>A0A7W7KES0_PSENT</name>
<evidence type="ECO:0000313" key="3">
    <source>
        <dbReference type="Proteomes" id="UP000566995"/>
    </source>
</evidence>
<evidence type="ECO:0000256" key="1">
    <source>
        <dbReference type="SAM" id="Coils"/>
    </source>
</evidence>
<comment type="caution">
    <text evidence="2">The sequence shown here is derived from an EMBL/GenBank/DDBJ whole genome shotgun (WGS) entry which is preliminary data.</text>
</comment>
<protein>
    <submittedName>
        <fullName evidence="2">Uncharacterized protein</fullName>
    </submittedName>
</protein>
<keyword evidence="1" id="KW-0175">Coiled coil</keyword>
<feature type="coiled-coil region" evidence="1">
    <location>
        <begin position="64"/>
        <end position="91"/>
    </location>
</feature>